<evidence type="ECO:0000256" key="2">
    <source>
        <dbReference type="ARBA" id="ARBA00004141"/>
    </source>
</evidence>
<evidence type="ECO:0000256" key="7">
    <source>
        <dbReference type="ARBA" id="ARBA00022833"/>
    </source>
</evidence>
<proteinExistence type="inferred from homology"/>
<dbReference type="SUPFAM" id="SSF50156">
    <property type="entry name" value="PDZ domain-like"/>
    <property type="match status" value="3"/>
</dbReference>
<dbReference type="PANTHER" id="PTHR42837:SF2">
    <property type="entry name" value="MEMBRANE METALLOPROTEASE ARASP2, CHLOROPLASTIC-RELATED"/>
    <property type="match status" value="1"/>
</dbReference>
<dbReference type="InterPro" id="IPR001478">
    <property type="entry name" value="PDZ"/>
</dbReference>
<evidence type="ECO:0000256" key="3">
    <source>
        <dbReference type="ARBA" id="ARBA00007931"/>
    </source>
</evidence>
<gene>
    <name evidence="14" type="ordered locus">Plabr_4470</name>
</gene>
<dbReference type="eggNOG" id="COG0793">
    <property type="taxonomic scope" value="Bacteria"/>
</dbReference>
<dbReference type="GO" id="GO:0006508">
    <property type="term" value="P:proteolysis"/>
    <property type="evidence" value="ECO:0007669"/>
    <property type="project" value="UniProtKB-KW"/>
</dbReference>
<dbReference type="InterPro" id="IPR041489">
    <property type="entry name" value="PDZ_6"/>
</dbReference>
<evidence type="ECO:0000259" key="13">
    <source>
        <dbReference type="PROSITE" id="PS50106"/>
    </source>
</evidence>
<evidence type="ECO:0000256" key="4">
    <source>
        <dbReference type="ARBA" id="ARBA00022670"/>
    </source>
</evidence>
<accession>F0SLD6</accession>
<name>F0SLD6_RUBBR</name>
<dbReference type="eggNOG" id="COG0265">
    <property type="taxonomic scope" value="Bacteria"/>
</dbReference>
<dbReference type="KEGG" id="pbs:Plabr_4470"/>
<dbReference type="Pfam" id="PF02163">
    <property type="entry name" value="Peptidase_M50"/>
    <property type="match status" value="1"/>
</dbReference>
<evidence type="ECO:0000256" key="12">
    <source>
        <dbReference type="SAM" id="Phobius"/>
    </source>
</evidence>
<reference evidence="15" key="1">
    <citation type="submission" date="2011-02" db="EMBL/GenBank/DDBJ databases">
        <title>The complete genome of Planctomyces brasiliensis DSM 5305.</title>
        <authorList>
            <person name="Lucas S."/>
            <person name="Copeland A."/>
            <person name="Lapidus A."/>
            <person name="Bruce D."/>
            <person name="Goodwin L."/>
            <person name="Pitluck S."/>
            <person name="Kyrpides N."/>
            <person name="Mavromatis K."/>
            <person name="Pagani I."/>
            <person name="Ivanova N."/>
            <person name="Ovchinnikova G."/>
            <person name="Lu M."/>
            <person name="Detter J.C."/>
            <person name="Han C."/>
            <person name="Land M."/>
            <person name="Hauser L."/>
            <person name="Markowitz V."/>
            <person name="Cheng J.-F."/>
            <person name="Hugenholtz P."/>
            <person name="Woyke T."/>
            <person name="Wu D."/>
            <person name="Tindall B."/>
            <person name="Pomrenke H.G."/>
            <person name="Brambilla E."/>
            <person name="Klenk H.-P."/>
            <person name="Eisen J.A."/>
        </authorList>
    </citation>
    <scope>NUCLEOTIDE SEQUENCE [LARGE SCALE GENOMIC DNA]</scope>
    <source>
        <strain evidence="15">ATCC 49424 / DSM 5305 / JCM 21570 / NBRC 103401 / IFAM 1448</strain>
    </source>
</reference>
<feature type="domain" description="PDZ" evidence="13">
    <location>
        <begin position="303"/>
        <end position="353"/>
    </location>
</feature>
<keyword evidence="8 12" id="KW-1133">Transmembrane helix</keyword>
<dbReference type="PANTHER" id="PTHR42837">
    <property type="entry name" value="REGULATOR OF SIGMA-E PROTEASE RSEP"/>
    <property type="match status" value="1"/>
</dbReference>
<dbReference type="InterPro" id="IPR008915">
    <property type="entry name" value="Peptidase_M50"/>
</dbReference>
<dbReference type="GO" id="GO:0004222">
    <property type="term" value="F:metalloendopeptidase activity"/>
    <property type="evidence" value="ECO:0007669"/>
    <property type="project" value="InterPro"/>
</dbReference>
<keyword evidence="7" id="KW-0862">Zinc</keyword>
<dbReference type="RefSeq" id="WP_013630747.1">
    <property type="nucleotide sequence ID" value="NC_015174.1"/>
</dbReference>
<keyword evidence="9" id="KW-0482">Metalloprotease</keyword>
<evidence type="ECO:0000256" key="11">
    <source>
        <dbReference type="SAM" id="MobiDB-lite"/>
    </source>
</evidence>
<dbReference type="SMART" id="SM00228">
    <property type="entry name" value="PDZ"/>
    <property type="match status" value="3"/>
</dbReference>
<comment type="similarity">
    <text evidence="3">Belongs to the peptidase M50B family.</text>
</comment>
<dbReference type="EMBL" id="CP002546">
    <property type="protein sequence ID" value="ADY62042.1"/>
    <property type="molecule type" value="Genomic_DNA"/>
</dbReference>
<dbReference type="GO" id="GO:0016020">
    <property type="term" value="C:membrane"/>
    <property type="evidence" value="ECO:0007669"/>
    <property type="project" value="UniProtKB-SubCell"/>
</dbReference>
<comment type="cofactor">
    <cofactor evidence="1">
        <name>Zn(2+)</name>
        <dbReference type="ChEBI" id="CHEBI:29105"/>
    </cofactor>
</comment>
<feature type="region of interest" description="Disordered" evidence="11">
    <location>
        <begin position="234"/>
        <end position="254"/>
    </location>
</feature>
<dbReference type="PROSITE" id="PS50106">
    <property type="entry name" value="PDZ"/>
    <property type="match status" value="1"/>
</dbReference>
<feature type="transmembrane region" description="Helical" evidence="12">
    <location>
        <begin position="6"/>
        <end position="33"/>
    </location>
</feature>
<dbReference type="HOGENOM" id="CLU_025778_0_0_0"/>
<dbReference type="Pfam" id="PF17820">
    <property type="entry name" value="PDZ_6"/>
    <property type="match status" value="1"/>
</dbReference>
<protein>
    <submittedName>
        <fullName evidence="14">Peptidase M50</fullName>
    </submittedName>
</protein>
<sequence length="672" mass="72925">MEILTAGGVLAVSLSSIQNFLTVALGLGLVIFFHELGHFAVAKWCNVNVERFSIGFGPILLSWKWGETEYALSLIPFGGYVKMLGQDDADPAQMASTEAEQDPRSYTAKNVPQRMAIISAGVIMNVITGLLFFALAFRAGVEVPPAQVGTVFVGKPAWKAGIQEGDEFKRINGRDISSFGDIIRATALSSSNVLDVEGVRYNGETFRTKIYPEMNGTRREIGVGPITSLQLAQATPETGGSNPTLPGTPAAKAKPPFEAGDTIVAVDDEELSGFAELQNTLANKRADKVNFVVSRSKENSSETVDISVEPQTFRTLGLWMDIGPIEAIQEGSPAAEAGLQSGDKIVSIEDLDVGKGLNPLQLPEFFADRHGEGVRVVVTREVPGTGDKQHEFTITPDARAGWLERPSLRNTPLSVPSIGVAFHIIPTVLQVEEGSEADGKIQAGDRITEITLFQPKDEKPDLFAAENDKLIIPLNESERNWAHAFWTMQTANSRLARLKVMRNGETLEPVELTPQRTADWYLPTRGIQMSLLSVEQQAPTFGAAMSMGLTHTRNSIVDIYLTLKNLVTQNLSVKELHGPIGIANVAYQVAQQGLADLSLFLGFLSINLAVLNFLPIPLLDGGHMVFLIWEGITRKKPSEKVLVAATYAGMAFVLSLMVLVIFLDIFVHGFGS</sequence>
<keyword evidence="5 12" id="KW-0812">Transmembrane</keyword>
<evidence type="ECO:0000256" key="5">
    <source>
        <dbReference type="ARBA" id="ARBA00022692"/>
    </source>
</evidence>
<keyword evidence="4" id="KW-0645">Protease</keyword>
<dbReference type="CDD" id="cd06163">
    <property type="entry name" value="S2P-M50_PDZ_RseP-like"/>
    <property type="match status" value="1"/>
</dbReference>
<dbReference type="STRING" id="756272.Plabr_4470"/>
<evidence type="ECO:0000256" key="9">
    <source>
        <dbReference type="ARBA" id="ARBA00023049"/>
    </source>
</evidence>
<evidence type="ECO:0000256" key="8">
    <source>
        <dbReference type="ARBA" id="ARBA00022989"/>
    </source>
</evidence>
<feature type="transmembrane region" description="Helical" evidence="12">
    <location>
        <begin position="599"/>
        <end position="629"/>
    </location>
</feature>
<keyword evidence="15" id="KW-1185">Reference proteome</keyword>
<dbReference type="AlphaFoldDB" id="F0SLD6"/>
<comment type="subcellular location">
    <subcellularLocation>
        <location evidence="2">Membrane</location>
        <topology evidence="2">Multi-pass membrane protein</topology>
    </subcellularLocation>
</comment>
<feature type="compositionally biased region" description="Polar residues" evidence="11">
    <location>
        <begin position="234"/>
        <end position="245"/>
    </location>
</feature>
<evidence type="ECO:0000256" key="10">
    <source>
        <dbReference type="ARBA" id="ARBA00023136"/>
    </source>
</evidence>
<dbReference type="InterPro" id="IPR004387">
    <property type="entry name" value="Pept_M50_Zn"/>
</dbReference>
<keyword evidence="10 12" id="KW-0472">Membrane</keyword>
<feature type="transmembrane region" description="Helical" evidence="12">
    <location>
        <begin position="115"/>
        <end position="137"/>
    </location>
</feature>
<feature type="transmembrane region" description="Helical" evidence="12">
    <location>
        <begin position="641"/>
        <end position="667"/>
    </location>
</feature>
<organism evidence="14 15">
    <name type="scientific">Rubinisphaera brasiliensis (strain ATCC 49424 / DSM 5305 / JCM 21570 / IAM 15109 / NBRC 103401 / IFAM 1448)</name>
    <name type="common">Planctomyces brasiliensis</name>
    <dbReference type="NCBI Taxonomy" id="756272"/>
    <lineage>
        <taxon>Bacteria</taxon>
        <taxon>Pseudomonadati</taxon>
        <taxon>Planctomycetota</taxon>
        <taxon>Planctomycetia</taxon>
        <taxon>Planctomycetales</taxon>
        <taxon>Planctomycetaceae</taxon>
        <taxon>Rubinisphaera</taxon>
    </lineage>
</organism>
<keyword evidence="6" id="KW-0378">Hydrolase</keyword>
<dbReference type="eggNOG" id="COG0750">
    <property type="taxonomic scope" value="Bacteria"/>
</dbReference>
<dbReference type="Proteomes" id="UP000006860">
    <property type="component" value="Chromosome"/>
</dbReference>
<dbReference type="InterPro" id="IPR036034">
    <property type="entry name" value="PDZ_sf"/>
</dbReference>
<evidence type="ECO:0000256" key="1">
    <source>
        <dbReference type="ARBA" id="ARBA00001947"/>
    </source>
</evidence>
<dbReference type="Gene3D" id="2.30.42.10">
    <property type="match status" value="3"/>
</dbReference>
<evidence type="ECO:0000256" key="6">
    <source>
        <dbReference type="ARBA" id="ARBA00022801"/>
    </source>
</evidence>
<evidence type="ECO:0000313" key="15">
    <source>
        <dbReference type="Proteomes" id="UP000006860"/>
    </source>
</evidence>
<evidence type="ECO:0000313" key="14">
    <source>
        <dbReference type="EMBL" id="ADY62042.1"/>
    </source>
</evidence>